<dbReference type="GeneID" id="14403390"/>
<dbReference type="AlphaFoldDB" id="L0K0D2"/>
<dbReference type="eggNOG" id="arCOG01891">
    <property type="taxonomic scope" value="Archaea"/>
</dbReference>
<evidence type="ECO:0000313" key="2">
    <source>
        <dbReference type="Proteomes" id="UP000010878"/>
    </source>
</evidence>
<evidence type="ECO:0000313" key="1">
    <source>
        <dbReference type="EMBL" id="AGB38757.1"/>
    </source>
</evidence>
<keyword evidence="2" id="KW-1185">Reference proteome</keyword>
<dbReference type="STRING" id="694430.Natoc_3003"/>
<proteinExistence type="predicted"/>
<gene>
    <name evidence="1" type="ORF">Natoc_3003</name>
</gene>
<dbReference type="EMBL" id="CP003929">
    <property type="protein sequence ID" value="AGB38757.1"/>
    <property type="molecule type" value="Genomic_DNA"/>
</dbReference>
<reference evidence="1 2" key="1">
    <citation type="submission" date="2012-11" db="EMBL/GenBank/DDBJ databases">
        <title>FINISHED of Natronococcus occultus SP4, DSM 3396.</title>
        <authorList>
            <consortium name="DOE Joint Genome Institute"/>
            <person name="Eisen J."/>
            <person name="Huntemann M."/>
            <person name="Wei C.-L."/>
            <person name="Han J."/>
            <person name="Detter J.C."/>
            <person name="Han C."/>
            <person name="Tapia R."/>
            <person name="Chen A."/>
            <person name="Kyrpides N."/>
            <person name="Mavromatis K."/>
            <person name="Markowitz V."/>
            <person name="Szeto E."/>
            <person name="Ivanova N."/>
            <person name="Mikhailova N."/>
            <person name="Ovchinnikova G."/>
            <person name="Pagani I."/>
            <person name="Pati A."/>
            <person name="Goodwin L."/>
            <person name="Nordberg H.P."/>
            <person name="Cantor M.N."/>
            <person name="Hua S.X."/>
            <person name="Woyke T."/>
            <person name="Eisen J."/>
            <person name="Klenk H.-P."/>
            <person name="Klenk H.-P."/>
        </authorList>
    </citation>
    <scope>NUCLEOTIDE SEQUENCE [LARGE SCALE GENOMIC DNA]</scope>
    <source>
        <strain evidence="1 2">SP4</strain>
    </source>
</reference>
<dbReference type="RefSeq" id="WP_015322196.1">
    <property type="nucleotide sequence ID" value="NC_019974.1"/>
</dbReference>
<dbReference type="Proteomes" id="UP000010878">
    <property type="component" value="Chromosome"/>
</dbReference>
<protein>
    <recommendedName>
        <fullName evidence="3">Thymidylate kinase</fullName>
    </recommendedName>
</protein>
<dbReference type="HOGENOM" id="CLU_1164899_0_0_2"/>
<evidence type="ECO:0008006" key="3">
    <source>
        <dbReference type="Google" id="ProtNLM"/>
    </source>
</evidence>
<sequence>MTKSSSSAVIEFAGNPASGKSTIARGLEDDLTATALPANNRTYSVTHQTESDLTRYGIIIKLALIALIRHPIQSTKILWLLCRTNQRSYVDLLKLSVYALYLRTIYSRSSATTEIEILDQGLFQLLWSILLTGSDCDRTVLYRLLDQFPSPTTHIVVFVETDGTKVVSRLQQRNTNESRLEEIARDRDTNAAEICDEVAGKVARIIETFSRRDCSICTLTIDTEDATVDEAIQAVSEEVTRYQR</sequence>
<dbReference type="OrthoDB" id="351022at2157"/>
<dbReference type="Gene3D" id="3.40.50.300">
    <property type="entry name" value="P-loop containing nucleotide triphosphate hydrolases"/>
    <property type="match status" value="1"/>
</dbReference>
<accession>L0K0D2</accession>
<dbReference type="KEGG" id="nou:Natoc_3003"/>
<organism evidence="1 2">
    <name type="scientific">Natronococcus occultus SP4</name>
    <dbReference type="NCBI Taxonomy" id="694430"/>
    <lineage>
        <taxon>Archaea</taxon>
        <taxon>Methanobacteriati</taxon>
        <taxon>Methanobacteriota</taxon>
        <taxon>Stenosarchaea group</taxon>
        <taxon>Halobacteria</taxon>
        <taxon>Halobacteriales</taxon>
        <taxon>Natrialbaceae</taxon>
        <taxon>Natronococcus</taxon>
    </lineage>
</organism>
<dbReference type="SUPFAM" id="SSF52540">
    <property type="entry name" value="P-loop containing nucleoside triphosphate hydrolases"/>
    <property type="match status" value="1"/>
</dbReference>
<name>L0K0D2_9EURY</name>
<dbReference type="InterPro" id="IPR027417">
    <property type="entry name" value="P-loop_NTPase"/>
</dbReference>